<reference evidence="1 2" key="1">
    <citation type="journal article" date="2023" name="J. Hered.">
        <title>Chromosome-level genome of the wood stork (Mycteria americana) provides insight into avian chromosome evolution.</title>
        <authorList>
            <person name="Flamio R. Jr."/>
            <person name="Ramstad K.M."/>
        </authorList>
    </citation>
    <scope>NUCLEOTIDE SEQUENCE [LARGE SCALE GENOMIC DNA]</scope>
    <source>
        <strain evidence="1">JAX WOST 10</strain>
    </source>
</reference>
<accession>A0AAN7NHF0</accession>
<protein>
    <recommendedName>
        <fullName evidence="3">Reverse transcriptase</fullName>
    </recommendedName>
</protein>
<dbReference type="AlphaFoldDB" id="A0AAN7NHF0"/>
<keyword evidence="2" id="KW-1185">Reference proteome</keyword>
<dbReference type="PANTHER" id="PTHR33332">
    <property type="entry name" value="REVERSE TRANSCRIPTASE DOMAIN-CONTAINING PROTEIN"/>
    <property type="match status" value="1"/>
</dbReference>
<comment type="caution">
    <text evidence="1">The sequence shown here is derived from an EMBL/GenBank/DDBJ whole genome shotgun (WGS) entry which is preliminary data.</text>
</comment>
<dbReference type="EMBL" id="JAUNZN010000002">
    <property type="protein sequence ID" value="KAK4827713.1"/>
    <property type="molecule type" value="Genomic_DNA"/>
</dbReference>
<organism evidence="1 2">
    <name type="scientific">Mycteria americana</name>
    <name type="common">Wood stork</name>
    <dbReference type="NCBI Taxonomy" id="33587"/>
    <lineage>
        <taxon>Eukaryota</taxon>
        <taxon>Metazoa</taxon>
        <taxon>Chordata</taxon>
        <taxon>Craniata</taxon>
        <taxon>Vertebrata</taxon>
        <taxon>Euteleostomi</taxon>
        <taxon>Archelosauria</taxon>
        <taxon>Archosauria</taxon>
        <taxon>Dinosauria</taxon>
        <taxon>Saurischia</taxon>
        <taxon>Theropoda</taxon>
        <taxon>Coelurosauria</taxon>
        <taxon>Aves</taxon>
        <taxon>Neognathae</taxon>
        <taxon>Neoaves</taxon>
        <taxon>Aequornithes</taxon>
        <taxon>Ciconiiformes</taxon>
        <taxon>Ciconiidae</taxon>
        <taxon>Mycteria</taxon>
    </lineage>
</organism>
<proteinExistence type="predicted"/>
<gene>
    <name evidence="1" type="ORF">QYF61_021013</name>
</gene>
<dbReference type="Proteomes" id="UP001333110">
    <property type="component" value="Unassembled WGS sequence"/>
</dbReference>
<evidence type="ECO:0000313" key="1">
    <source>
        <dbReference type="EMBL" id="KAK4827713.1"/>
    </source>
</evidence>
<evidence type="ECO:0000313" key="2">
    <source>
        <dbReference type="Proteomes" id="UP001333110"/>
    </source>
</evidence>
<sequence length="542" mass="61797">MEGRWPVVQTPTSWPVSSSVSEGLTLGPIRLNVFMNNLNSRMEYALSKLVDGTKLVVNMLEGRAAIQRDLKRLEEWSDRSLLKFSNDKCEVLQPVWNNPMQIYGVGTDRQGSSFAEKDLRILVNQSGKHESAVCPCGKEGWLHMGCISKCSQQAYGNYYIPLSGISDNVSTILCPVSNKTCLAGPRIPPTASPPPCESYRDSTELAPHRDHVAENPVPCEKTTEKQNEVSSWDTAWLPEDFYQIFTPPILLPHPVLVCKEGFEELESRNKQQRRKPSRMAGCKTPVQFKPLHKAYKQTKGHLDRLDPWAEVNCMRFNKAKCKVLHLGHNNPMQRYRLGEEWLESCPAEKDLGVLVNGQLSMSWQCAQVAKAANSILACIRNSMASRTREAIIPLYSALVRPHLEYCVQFWAPHYKRDIERVQRRATKLVKGLEHKSDEERLRELGLFSLEKGRLRGDLIALYNCLKGGCSEVGVGLFSQVTRDRTRENGLKLCQERFRLDIRKNFFTERGVKHWNRLPREVVESPSLEELKKHVDVALWDMV</sequence>
<evidence type="ECO:0008006" key="3">
    <source>
        <dbReference type="Google" id="ProtNLM"/>
    </source>
</evidence>
<name>A0AAN7NHF0_MYCAM</name>